<accession>A0A3P3RLC3</accession>
<dbReference type="Proteomes" id="UP000282322">
    <property type="component" value="Unassembled WGS sequence"/>
</dbReference>
<name>A0A3P3RLC3_9EURY</name>
<reference evidence="2 3" key="1">
    <citation type="submission" date="2018-11" db="EMBL/GenBank/DDBJ databases">
        <title>Taxonoimc description of Halomarina strain SPP-AMP-1.</title>
        <authorList>
            <person name="Pal Y."/>
            <person name="Srinivasana K."/>
            <person name="Verma A."/>
            <person name="Kumar P."/>
        </authorList>
    </citation>
    <scope>NUCLEOTIDE SEQUENCE [LARGE SCALE GENOMIC DNA]</scope>
    <source>
        <strain evidence="2 3">SPP-AMP-1</strain>
    </source>
</reference>
<proteinExistence type="predicted"/>
<keyword evidence="2" id="KW-0238">DNA-binding</keyword>
<dbReference type="GO" id="GO:0003677">
    <property type="term" value="F:DNA binding"/>
    <property type="evidence" value="ECO:0007669"/>
    <property type="project" value="UniProtKB-KW"/>
</dbReference>
<dbReference type="OrthoDB" id="28233at2157"/>
<sequence>MSVEADSHGRLYLSADLRQKYGEKFHVVEYEDRLELIPIDEDPLQAVRDELGDALSGTSRAELREEALERAKQEAEEDLEQAKRDTGATTE</sequence>
<comment type="caution">
    <text evidence="2">The sequence shown here is derived from an EMBL/GenBank/DDBJ whole genome shotgun (WGS) entry which is preliminary data.</text>
</comment>
<gene>
    <name evidence="2" type="ORF">EIK79_00250</name>
</gene>
<feature type="region of interest" description="Disordered" evidence="1">
    <location>
        <begin position="57"/>
        <end position="91"/>
    </location>
</feature>
<dbReference type="AlphaFoldDB" id="A0A3P3RLC3"/>
<evidence type="ECO:0000313" key="3">
    <source>
        <dbReference type="Proteomes" id="UP000282322"/>
    </source>
</evidence>
<feature type="compositionally biased region" description="Basic and acidic residues" evidence="1">
    <location>
        <begin position="61"/>
        <end position="91"/>
    </location>
</feature>
<protein>
    <submittedName>
        <fullName evidence="2">AbrB/MazE/SpoVT family DNA-binding domain-containing protein</fullName>
    </submittedName>
</protein>
<keyword evidence="3" id="KW-1185">Reference proteome</keyword>
<evidence type="ECO:0000313" key="2">
    <source>
        <dbReference type="EMBL" id="RRJ34242.1"/>
    </source>
</evidence>
<dbReference type="EMBL" id="RRCH01000001">
    <property type="protein sequence ID" value="RRJ34242.1"/>
    <property type="molecule type" value="Genomic_DNA"/>
</dbReference>
<evidence type="ECO:0000256" key="1">
    <source>
        <dbReference type="SAM" id="MobiDB-lite"/>
    </source>
</evidence>
<organism evidence="2 3">
    <name type="scientific">Halocatena pleomorpha</name>
    <dbReference type="NCBI Taxonomy" id="1785090"/>
    <lineage>
        <taxon>Archaea</taxon>
        <taxon>Methanobacteriati</taxon>
        <taxon>Methanobacteriota</taxon>
        <taxon>Stenosarchaea group</taxon>
        <taxon>Halobacteria</taxon>
        <taxon>Halobacteriales</taxon>
        <taxon>Natronomonadaceae</taxon>
        <taxon>Halocatena</taxon>
    </lineage>
</organism>
<dbReference type="RefSeq" id="WP_124953159.1">
    <property type="nucleotide sequence ID" value="NZ_RRCH01000001.1"/>
</dbReference>